<evidence type="ECO:0000313" key="2">
    <source>
        <dbReference type="EMBL" id="QID05180.1"/>
    </source>
</evidence>
<accession>A0A6G6A8N8</accession>
<dbReference type="EMBL" id="MN417221">
    <property type="protein sequence ID" value="QID05180.1"/>
    <property type="molecule type" value="Genomic_DNA"/>
</dbReference>
<name>A0A6G6A8N8_FUSOX</name>
<sequence length="88" mass="9119">MHFHYVFLLFLPAGALSQRALGCRMPNGSLNPSERICLDAGGGFLTASRACCTGGAGNSPVLTEARFIKGCNDNGGSVGPNEIVFPSC</sequence>
<keyword evidence="1" id="KW-0732">Signal</keyword>
<protein>
    <submittedName>
        <fullName evidence="2">Secreted in xylem 14</fullName>
    </submittedName>
</protein>
<dbReference type="AlphaFoldDB" id="A0A6G6A8N8"/>
<reference evidence="2" key="1">
    <citation type="journal article" date="2020" name="Phytopathology">
        <title>Identification of pathogenic groups and pathogenic molecular characterization of Fusarium oxysporum f. sp. sesami in China.</title>
        <authorList>
            <person name="Duan Y."/>
            <person name="Qu W."/>
            <person name="Chang S."/>
            <person name="Li C."/>
            <person name="Xu F."/>
            <person name="Ju M."/>
            <person name="Zhao R."/>
            <person name="Wang H."/>
            <person name="Zhang H."/>
            <person name="Miao H."/>
        </authorList>
    </citation>
    <scope>NUCLEOTIDE SEQUENCE</scope>
    <source>
        <strain evidence="2">FS08027</strain>
    </source>
</reference>
<proteinExistence type="predicted"/>
<feature type="chain" id="PRO_5026079344" evidence="1">
    <location>
        <begin position="18"/>
        <end position="88"/>
    </location>
</feature>
<organism evidence="2">
    <name type="scientific">Fusarium oxysporum f. sp. sesami</name>
    <dbReference type="NCBI Taxonomy" id="654397"/>
    <lineage>
        <taxon>Eukaryota</taxon>
        <taxon>Fungi</taxon>
        <taxon>Dikarya</taxon>
        <taxon>Ascomycota</taxon>
        <taxon>Pezizomycotina</taxon>
        <taxon>Sordariomycetes</taxon>
        <taxon>Hypocreomycetidae</taxon>
        <taxon>Hypocreales</taxon>
        <taxon>Nectriaceae</taxon>
        <taxon>Fusarium</taxon>
        <taxon>Fusarium oxysporum species complex</taxon>
    </lineage>
</organism>
<feature type="signal peptide" evidence="1">
    <location>
        <begin position="1"/>
        <end position="17"/>
    </location>
</feature>
<evidence type="ECO:0000256" key="1">
    <source>
        <dbReference type="SAM" id="SignalP"/>
    </source>
</evidence>